<protein>
    <submittedName>
        <fullName evidence="2">F-box protein (DUF295)</fullName>
    </submittedName>
</protein>
<dbReference type="Pfam" id="PF00646">
    <property type="entry name" value="F-box"/>
    <property type="match status" value="1"/>
</dbReference>
<gene>
    <name evidence="2" type="ORF">LUZ62_051050</name>
</gene>
<dbReference type="Proteomes" id="UP001140206">
    <property type="component" value="Chromosome 2"/>
</dbReference>
<dbReference type="InterPro" id="IPR005174">
    <property type="entry name" value="KIB1-4_b-propeller"/>
</dbReference>
<evidence type="ECO:0000313" key="2">
    <source>
        <dbReference type="EMBL" id="KAJ4799804.1"/>
    </source>
</evidence>
<reference evidence="2" key="1">
    <citation type="submission" date="2022-08" db="EMBL/GenBank/DDBJ databases">
        <authorList>
            <person name="Marques A."/>
        </authorList>
    </citation>
    <scope>NUCLEOTIDE SEQUENCE</scope>
    <source>
        <strain evidence="2">RhyPub2mFocal</strain>
        <tissue evidence="2">Leaves</tissue>
    </source>
</reference>
<sequence>MAAGKGSRQWSNLPSDLIHLISTKLPDLSDRVRFRAVCKMWKSSVSVSDPSPCLPWFVSCDRDNTDEIVYYSLSAKKACKIHCPQQRNSFFHGTAGGFILSCQDSSPRSFSLFNPLTGLEISVPNPKEFGEFFVVSNPFQKDLVVIFGDAQDWDETFVSLIRPGDEAWVIGKLDMMLYERVCLWYDGMCYINEYGTPTSIGDATTRSVLSTVPPPPRETGPLSPRYMLKTCGEILLIFTHISCTYKFEEIYFTIYQLNKVGENYQWIKVRGIGDRMLFLDYIRSFALRASDFSGLRGNCIYFKKFDYGRLRMLLCRHDLETGTTEVLPNFSGDWSTWMIPNLSESN</sequence>
<dbReference type="SMART" id="SM00256">
    <property type="entry name" value="FBOX"/>
    <property type="match status" value="1"/>
</dbReference>
<dbReference type="AlphaFoldDB" id="A0AAV8G258"/>
<evidence type="ECO:0000259" key="1">
    <source>
        <dbReference type="SMART" id="SM00256"/>
    </source>
</evidence>
<dbReference type="InterPro" id="IPR036047">
    <property type="entry name" value="F-box-like_dom_sf"/>
</dbReference>
<dbReference type="EMBL" id="JAMFTS010000002">
    <property type="protein sequence ID" value="KAJ4799804.1"/>
    <property type="molecule type" value="Genomic_DNA"/>
</dbReference>
<accession>A0AAV8G258</accession>
<dbReference type="PANTHER" id="PTHR47123:SF15">
    <property type="entry name" value="F-BOX PROTEIN SKIP23"/>
    <property type="match status" value="1"/>
</dbReference>
<dbReference type="Gene3D" id="1.20.1280.50">
    <property type="match status" value="1"/>
</dbReference>
<dbReference type="SUPFAM" id="SSF81383">
    <property type="entry name" value="F-box domain"/>
    <property type="match status" value="1"/>
</dbReference>
<keyword evidence="3" id="KW-1185">Reference proteome</keyword>
<proteinExistence type="predicted"/>
<dbReference type="PANTHER" id="PTHR47123">
    <property type="entry name" value="F-BOX PROTEIN SKIP23"/>
    <property type="match status" value="1"/>
</dbReference>
<comment type="caution">
    <text evidence="2">The sequence shown here is derived from an EMBL/GenBank/DDBJ whole genome shotgun (WGS) entry which is preliminary data.</text>
</comment>
<dbReference type="InterPro" id="IPR001810">
    <property type="entry name" value="F-box_dom"/>
</dbReference>
<name>A0AAV8G258_9POAL</name>
<dbReference type="InterPro" id="IPR051304">
    <property type="entry name" value="SCF_F-box_domain"/>
</dbReference>
<evidence type="ECO:0000313" key="3">
    <source>
        <dbReference type="Proteomes" id="UP001140206"/>
    </source>
</evidence>
<dbReference type="Pfam" id="PF03478">
    <property type="entry name" value="Beta-prop_KIB1-4"/>
    <property type="match status" value="1"/>
</dbReference>
<organism evidence="2 3">
    <name type="scientific">Rhynchospora pubera</name>
    <dbReference type="NCBI Taxonomy" id="906938"/>
    <lineage>
        <taxon>Eukaryota</taxon>
        <taxon>Viridiplantae</taxon>
        <taxon>Streptophyta</taxon>
        <taxon>Embryophyta</taxon>
        <taxon>Tracheophyta</taxon>
        <taxon>Spermatophyta</taxon>
        <taxon>Magnoliopsida</taxon>
        <taxon>Liliopsida</taxon>
        <taxon>Poales</taxon>
        <taxon>Cyperaceae</taxon>
        <taxon>Cyperoideae</taxon>
        <taxon>Rhynchosporeae</taxon>
        <taxon>Rhynchospora</taxon>
    </lineage>
</organism>
<feature type="domain" description="F-box" evidence="1">
    <location>
        <begin position="13"/>
        <end position="54"/>
    </location>
</feature>